<proteinExistence type="inferred from homology"/>
<evidence type="ECO:0000256" key="11">
    <source>
        <dbReference type="SAM" id="Coils"/>
    </source>
</evidence>
<evidence type="ECO:0000256" key="5">
    <source>
        <dbReference type="ARBA" id="ARBA00022723"/>
    </source>
</evidence>
<keyword evidence="14" id="KW-1185">Reference proteome</keyword>
<dbReference type="InterPro" id="IPR036872">
    <property type="entry name" value="CH_dom_sf"/>
</dbReference>
<dbReference type="GO" id="GO:0008017">
    <property type="term" value="F:microtubule binding"/>
    <property type="evidence" value="ECO:0007669"/>
    <property type="project" value="InterPro"/>
</dbReference>
<dbReference type="EMBL" id="JACTNZ010000004">
    <property type="protein sequence ID" value="KAG5551459.1"/>
    <property type="molecule type" value="Genomic_DNA"/>
</dbReference>
<evidence type="ECO:0000256" key="9">
    <source>
        <dbReference type="ARBA" id="ARBA00023203"/>
    </source>
</evidence>
<organism evidence="13 14">
    <name type="scientific">Rhododendron griersonianum</name>
    <dbReference type="NCBI Taxonomy" id="479676"/>
    <lineage>
        <taxon>Eukaryota</taxon>
        <taxon>Viridiplantae</taxon>
        <taxon>Streptophyta</taxon>
        <taxon>Embryophyta</taxon>
        <taxon>Tracheophyta</taxon>
        <taxon>Spermatophyta</taxon>
        <taxon>Magnoliopsida</taxon>
        <taxon>eudicotyledons</taxon>
        <taxon>Gunneridae</taxon>
        <taxon>Pentapetalae</taxon>
        <taxon>asterids</taxon>
        <taxon>Ericales</taxon>
        <taxon>Ericaceae</taxon>
        <taxon>Ericoideae</taxon>
        <taxon>Rhodoreae</taxon>
        <taxon>Rhododendron</taxon>
    </lineage>
</organism>
<gene>
    <name evidence="13" type="ORF">RHGRI_009769</name>
</gene>
<dbReference type="PANTHER" id="PTHR31246:SF17">
    <property type="entry name" value="MICROTUBULE-ASSOCIATED PROTEIN 70-2"/>
    <property type="match status" value="1"/>
</dbReference>
<keyword evidence="7" id="KW-0106">Calcium</keyword>
<dbReference type="AlphaFoldDB" id="A0AAV6KGN7"/>
<dbReference type="GO" id="GO:0003779">
    <property type="term" value="F:actin binding"/>
    <property type="evidence" value="ECO:0007669"/>
    <property type="project" value="UniProtKB-KW"/>
</dbReference>
<dbReference type="Pfam" id="PF07058">
    <property type="entry name" value="MAP70"/>
    <property type="match status" value="2"/>
</dbReference>
<accession>A0AAV6KGN7</accession>
<dbReference type="PANTHER" id="PTHR31246">
    <property type="entry name" value="MICROTUBULE-ASSOCIATED PROTEIN 70-2"/>
    <property type="match status" value="1"/>
</dbReference>
<dbReference type="GO" id="GO:0005874">
    <property type="term" value="C:microtubule"/>
    <property type="evidence" value="ECO:0007669"/>
    <property type="project" value="UniProtKB-KW"/>
</dbReference>
<keyword evidence="10" id="KW-0206">Cytoskeleton</keyword>
<comment type="subcellular location">
    <subcellularLocation>
        <location evidence="1">Cytoplasm</location>
        <location evidence="1">Cytoskeleton</location>
    </subcellularLocation>
</comment>
<dbReference type="InterPro" id="IPR009768">
    <property type="entry name" value="MAP70"/>
</dbReference>
<evidence type="ECO:0000256" key="7">
    <source>
        <dbReference type="ARBA" id="ARBA00022837"/>
    </source>
</evidence>
<dbReference type="Proteomes" id="UP000823749">
    <property type="component" value="Chromosome 4"/>
</dbReference>
<dbReference type="PROSITE" id="PS50021">
    <property type="entry name" value="CH"/>
    <property type="match status" value="1"/>
</dbReference>
<evidence type="ECO:0000256" key="2">
    <source>
        <dbReference type="ARBA" id="ARBA00008825"/>
    </source>
</evidence>
<reference evidence="13" key="1">
    <citation type="submission" date="2020-08" db="EMBL/GenBank/DDBJ databases">
        <title>Plant Genome Project.</title>
        <authorList>
            <person name="Zhang R.-G."/>
        </authorList>
    </citation>
    <scope>NUCLEOTIDE SEQUENCE</scope>
    <source>
        <strain evidence="13">WSP0</strain>
        <tissue evidence="13">Leaf</tissue>
    </source>
</reference>
<keyword evidence="5" id="KW-0479">Metal-binding</keyword>
<comment type="caution">
    <text evidence="13">The sequence shown here is derived from an EMBL/GenBank/DDBJ whole genome shotgun (WGS) entry which is preliminary data.</text>
</comment>
<evidence type="ECO:0000256" key="8">
    <source>
        <dbReference type="ARBA" id="ARBA00023054"/>
    </source>
</evidence>
<evidence type="ECO:0000256" key="6">
    <source>
        <dbReference type="ARBA" id="ARBA00022737"/>
    </source>
</evidence>
<dbReference type="Pfam" id="PF26524">
    <property type="entry name" value="ARM_7"/>
    <property type="match status" value="1"/>
</dbReference>
<feature type="domain" description="Calponin-homology (CH)" evidence="12">
    <location>
        <begin position="20"/>
        <end position="132"/>
    </location>
</feature>
<evidence type="ECO:0000256" key="1">
    <source>
        <dbReference type="ARBA" id="ARBA00004245"/>
    </source>
</evidence>
<dbReference type="InterPro" id="IPR001715">
    <property type="entry name" value="CH_dom"/>
</dbReference>
<keyword evidence="4" id="KW-0493">Microtubule</keyword>
<dbReference type="FunFam" id="1.10.418.10:FF:000010">
    <property type="entry name" value="Plastin-3 isoform 1"/>
    <property type="match status" value="1"/>
</dbReference>
<dbReference type="SMART" id="SM00033">
    <property type="entry name" value="CH"/>
    <property type="match status" value="1"/>
</dbReference>
<keyword evidence="9" id="KW-0009">Actin-binding</keyword>
<dbReference type="GO" id="GO:0007010">
    <property type="term" value="P:cytoskeleton organization"/>
    <property type="evidence" value="ECO:0007669"/>
    <property type="project" value="InterPro"/>
</dbReference>
<evidence type="ECO:0000313" key="13">
    <source>
        <dbReference type="EMBL" id="KAG5551459.1"/>
    </source>
</evidence>
<evidence type="ECO:0000256" key="10">
    <source>
        <dbReference type="ARBA" id="ARBA00023212"/>
    </source>
</evidence>
<dbReference type="Gene3D" id="1.10.418.10">
    <property type="entry name" value="Calponin-like domain"/>
    <property type="match status" value="1"/>
</dbReference>
<evidence type="ECO:0000313" key="14">
    <source>
        <dbReference type="Proteomes" id="UP000823749"/>
    </source>
</evidence>
<evidence type="ECO:0000256" key="4">
    <source>
        <dbReference type="ARBA" id="ARBA00022701"/>
    </source>
</evidence>
<feature type="coiled-coil region" evidence="11">
    <location>
        <begin position="149"/>
        <end position="206"/>
    </location>
</feature>
<keyword evidence="6" id="KW-0677">Repeat</keyword>
<protein>
    <recommendedName>
        <fullName evidence="12">Calponin-homology (CH) domain-containing protein</fullName>
    </recommendedName>
</protein>
<dbReference type="GO" id="GO:0046872">
    <property type="term" value="F:metal ion binding"/>
    <property type="evidence" value="ECO:0007669"/>
    <property type="project" value="UniProtKB-KW"/>
</dbReference>
<evidence type="ECO:0000259" key="12">
    <source>
        <dbReference type="PROSITE" id="PS50021"/>
    </source>
</evidence>
<dbReference type="InterPro" id="IPR058868">
    <property type="entry name" value="ARM_7"/>
</dbReference>
<evidence type="ECO:0000256" key="3">
    <source>
        <dbReference type="ARBA" id="ARBA00022490"/>
    </source>
</evidence>
<keyword evidence="3" id="KW-0963">Cytoplasm</keyword>
<dbReference type="SUPFAM" id="SSF47576">
    <property type="entry name" value="Calponin-homology domain, CH-domain"/>
    <property type="match status" value="1"/>
</dbReference>
<sequence length="398" mass="45496">MRFNMLQLLKNLRSRSQGKEFTDADILNWANKKVKITGRTSHMDSFKDKNLSNGLFFLELLSAVEPRVVSWNLVTKGESDEEKKLNATYIISVARKLGCSIFLLPKDIMEIAKLQDDNKALDRFTKSKEAALLEAERSVQVVLAKASMVDDLQNKNQDLMKQIEICQAVLVGGAAANAVRDYQHKVQEMNEERKTLDRELARAKVTANRVAAVVANEWKDANDKVMPVKQWLEERSTLTNGIVCIQKLLLIAAEESKVSLKDGSESSNLLQGTKKQVRVRRLNYHCDLLTRGVGGTIMENRMAEEWASQIQCWSLYLLNCFSIKERSKNLVFVNHCRRTFDCLQYRLMGETNTSNSKLKWTPSSVPCVDREGLRRYAFGTILLFRAMGPNDWMRYKWG</sequence>
<name>A0AAV6KGN7_9ERIC</name>
<keyword evidence="8 11" id="KW-0175">Coiled coil</keyword>
<comment type="similarity">
    <text evidence="2">Belongs to the MAP70 family.</text>
</comment>